<evidence type="ECO:0000256" key="1">
    <source>
        <dbReference type="SAM" id="SignalP"/>
    </source>
</evidence>
<evidence type="ECO:0000313" key="3">
    <source>
        <dbReference type="Proteomes" id="UP000499080"/>
    </source>
</evidence>
<accession>A0A4Y2GJ71</accession>
<feature type="signal peptide" evidence="1">
    <location>
        <begin position="1"/>
        <end position="17"/>
    </location>
</feature>
<dbReference type="EMBL" id="BGPR01001416">
    <property type="protein sequence ID" value="GBM53401.1"/>
    <property type="molecule type" value="Genomic_DNA"/>
</dbReference>
<keyword evidence="3" id="KW-1185">Reference proteome</keyword>
<dbReference type="Proteomes" id="UP000499080">
    <property type="component" value="Unassembled WGS sequence"/>
</dbReference>
<protein>
    <recommendedName>
        <fullName evidence="4">Secreted protein</fullName>
    </recommendedName>
</protein>
<organism evidence="2 3">
    <name type="scientific">Araneus ventricosus</name>
    <name type="common">Orbweaver spider</name>
    <name type="synonym">Epeira ventricosa</name>
    <dbReference type="NCBI Taxonomy" id="182803"/>
    <lineage>
        <taxon>Eukaryota</taxon>
        <taxon>Metazoa</taxon>
        <taxon>Ecdysozoa</taxon>
        <taxon>Arthropoda</taxon>
        <taxon>Chelicerata</taxon>
        <taxon>Arachnida</taxon>
        <taxon>Araneae</taxon>
        <taxon>Araneomorphae</taxon>
        <taxon>Entelegynae</taxon>
        <taxon>Araneoidea</taxon>
        <taxon>Araneidae</taxon>
        <taxon>Araneus</taxon>
    </lineage>
</organism>
<name>A0A4Y2GJ71_ARAVE</name>
<dbReference type="AlphaFoldDB" id="A0A4Y2GJ71"/>
<reference evidence="2 3" key="1">
    <citation type="journal article" date="2019" name="Sci. Rep.">
        <title>Orb-weaving spider Araneus ventricosus genome elucidates the spidroin gene catalogue.</title>
        <authorList>
            <person name="Kono N."/>
            <person name="Nakamura H."/>
            <person name="Ohtoshi R."/>
            <person name="Moran D.A.P."/>
            <person name="Shinohara A."/>
            <person name="Yoshida Y."/>
            <person name="Fujiwara M."/>
            <person name="Mori M."/>
            <person name="Tomita M."/>
            <person name="Arakawa K."/>
        </authorList>
    </citation>
    <scope>NUCLEOTIDE SEQUENCE [LARGE SCALE GENOMIC DNA]</scope>
</reference>
<evidence type="ECO:0008006" key="4">
    <source>
        <dbReference type="Google" id="ProtNLM"/>
    </source>
</evidence>
<sequence length="150" mass="16529">MLPLLCIPVILLAPSVAVETVLFISIPLPSRHFCTAFTISSSQVCPESGKIPSSYSFGPWDDIYLTKRVTCAVSFMSQDSSIASNKAEASGMYSNCIRVTLEDILAVLSCIVLADNGKSLIFFMISAFKITKQFFRCTYKEIFDVLTICE</sequence>
<gene>
    <name evidence="2" type="ORF">AVEN_103789_1</name>
</gene>
<feature type="chain" id="PRO_5021368438" description="Secreted protein" evidence="1">
    <location>
        <begin position="18"/>
        <end position="150"/>
    </location>
</feature>
<evidence type="ECO:0000313" key="2">
    <source>
        <dbReference type="EMBL" id="GBM53401.1"/>
    </source>
</evidence>
<proteinExistence type="predicted"/>
<comment type="caution">
    <text evidence="2">The sequence shown here is derived from an EMBL/GenBank/DDBJ whole genome shotgun (WGS) entry which is preliminary data.</text>
</comment>
<keyword evidence="1" id="KW-0732">Signal</keyword>